<comment type="caution">
    <text evidence="4">The sequence shown here is derived from an EMBL/GenBank/DDBJ whole genome shotgun (WGS) entry which is preliminary data.</text>
</comment>
<proteinExistence type="inferred from homology"/>
<dbReference type="STRING" id="314285.KT71_17066"/>
<dbReference type="InterPro" id="IPR036065">
    <property type="entry name" value="BolA-like_sf"/>
</dbReference>
<name>A4A3X8_9GAMM</name>
<dbReference type="eggNOG" id="COG0271">
    <property type="taxonomic scope" value="Bacteria"/>
</dbReference>
<keyword evidence="5" id="KW-1185">Reference proteome</keyword>
<sequence>MRVQEQLETQLQAAFSPQWLELANESHMHSVPANSETHFRLVMASSAFEGKRAVARHQLVYKELAALLAGPIHALAMHLYDPREWQERTHEAPASPDCLGGSKADSGAKP</sequence>
<dbReference type="RefSeq" id="WP_023659475.1">
    <property type="nucleotide sequence ID" value="NZ_CM002299.1"/>
</dbReference>
<evidence type="ECO:0000313" key="4">
    <source>
        <dbReference type="EMBL" id="EAQ99401.2"/>
    </source>
</evidence>
<protein>
    <submittedName>
        <fullName evidence="4">Transcriptional regulator, BolA protein family</fullName>
    </submittedName>
</protein>
<gene>
    <name evidence="4" type="ORF">KT71_17066</name>
</gene>
<dbReference type="GO" id="GO:0006351">
    <property type="term" value="P:DNA-templated transcription"/>
    <property type="evidence" value="ECO:0007669"/>
    <property type="project" value="TreeGrafter"/>
</dbReference>
<feature type="region of interest" description="Disordered" evidence="3">
    <location>
        <begin position="85"/>
        <end position="110"/>
    </location>
</feature>
<evidence type="ECO:0000256" key="3">
    <source>
        <dbReference type="SAM" id="MobiDB-lite"/>
    </source>
</evidence>
<dbReference type="Proteomes" id="UP000019205">
    <property type="component" value="Chromosome"/>
</dbReference>
<dbReference type="HOGENOM" id="CLU_109462_3_1_6"/>
<dbReference type="AlphaFoldDB" id="A4A3X8"/>
<reference evidence="4 5" key="2">
    <citation type="journal article" date="2009" name="PLoS ONE">
        <title>The photosynthetic apparatus and its regulation in the aerobic gammaproteobacterium Congregibacter litoralis gen. nov., sp. nov.</title>
        <authorList>
            <person name="Spring S."/>
            <person name="Lunsdorf H."/>
            <person name="Fuchs B.M."/>
            <person name="Tindall B.J."/>
        </authorList>
    </citation>
    <scope>NUCLEOTIDE SEQUENCE [LARGE SCALE GENOMIC DNA]</scope>
    <source>
        <strain evidence="4">KT71</strain>
    </source>
</reference>
<organism evidence="4 5">
    <name type="scientific">Congregibacter litoralis KT71</name>
    <dbReference type="NCBI Taxonomy" id="314285"/>
    <lineage>
        <taxon>Bacteria</taxon>
        <taxon>Pseudomonadati</taxon>
        <taxon>Pseudomonadota</taxon>
        <taxon>Gammaproteobacteria</taxon>
        <taxon>Cellvibrionales</taxon>
        <taxon>Halieaceae</taxon>
        <taxon>Congregibacter</taxon>
    </lineage>
</organism>
<dbReference type="OrthoDB" id="9801469at2"/>
<dbReference type="PANTHER" id="PTHR46229:SF2">
    <property type="entry name" value="BOLA-LIKE PROTEIN 1"/>
    <property type="match status" value="1"/>
</dbReference>
<evidence type="ECO:0000256" key="2">
    <source>
        <dbReference type="RuleBase" id="RU003860"/>
    </source>
</evidence>
<dbReference type="Gene3D" id="3.30.300.90">
    <property type="entry name" value="BolA-like"/>
    <property type="match status" value="1"/>
</dbReference>
<reference evidence="4 5" key="1">
    <citation type="journal article" date="2007" name="Proc. Natl. Acad. Sci. U.S.A.">
        <title>Characterization of a marine gammaproteobacterium capable of aerobic anoxygenic photosynthesis.</title>
        <authorList>
            <person name="Fuchs B.M."/>
            <person name="Spring S."/>
            <person name="Teeling H."/>
            <person name="Quast C."/>
            <person name="Wulf J."/>
            <person name="Schattenhofer M."/>
            <person name="Yan S."/>
            <person name="Ferriera S."/>
            <person name="Johnson J."/>
            <person name="Glockner F.O."/>
            <person name="Amann R."/>
        </authorList>
    </citation>
    <scope>NUCLEOTIDE SEQUENCE [LARGE SCALE GENOMIC DNA]</scope>
    <source>
        <strain evidence="4">KT71</strain>
    </source>
</reference>
<dbReference type="SUPFAM" id="SSF82657">
    <property type="entry name" value="BolA-like"/>
    <property type="match status" value="1"/>
</dbReference>
<dbReference type="PIRSF" id="PIRSF003113">
    <property type="entry name" value="BolA"/>
    <property type="match status" value="1"/>
</dbReference>
<accession>A4A3X8</accession>
<dbReference type="Pfam" id="PF01722">
    <property type="entry name" value="BolA"/>
    <property type="match status" value="1"/>
</dbReference>
<dbReference type="GO" id="GO:0005829">
    <property type="term" value="C:cytosol"/>
    <property type="evidence" value="ECO:0007669"/>
    <property type="project" value="TreeGrafter"/>
</dbReference>
<comment type="similarity">
    <text evidence="1 2">Belongs to the BolA/IbaG family.</text>
</comment>
<dbReference type="PANTHER" id="PTHR46229">
    <property type="entry name" value="BOLA TRANSCRIPTION REGULATOR"/>
    <property type="match status" value="1"/>
</dbReference>
<dbReference type="InterPro" id="IPR050961">
    <property type="entry name" value="BolA/IbaG_stress_morph_reg"/>
</dbReference>
<dbReference type="InterPro" id="IPR002634">
    <property type="entry name" value="BolA"/>
</dbReference>
<dbReference type="EMBL" id="AAOA02000001">
    <property type="protein sequence ID" value="EAQ99401.2"/>
    <property type="molecule type" value="Genomic_DNA"/>
</dbReference>
<evidence type="ECO:0000313" key="5">
    <source>
        <dbReference type="Proteomes" id="UP000019205"/>
    </source>
</evidence>
<evidence type="ECO:0000256" key="1">
    <source>
        <dbReference type="ARBA" id="ARBA00005578"/>
    </source>
</evidence>